<organism evidence="3 4">
    <name type="scientific">Macrolepiota fuliginosa MF-IS2</name>
    <dbReference type="NCBI Taxonomy" id="1400762"/>
    <lineage>
        <taxon>Eukaryota</taxon>
        <taxon>Fungi</taxon>
        <taxon>Dikarya</taxon>
        <taxon>Basidiomycota</taxon>
        <taxon>Agaricomycotina</taxon>
        <taxon>Agaricomycetes</taxon>
        <taxon>Agaricomycetidae</taxon>
        <taxon>Agaricales</taxon>
        <taxon>Agaricineae</taxon>
        <taxon>Agaricaceae</taxon>
        <taxon>Macrolepiota</taxon>
    </lineage>
</organism>
<evidence type="ECO:0000313" key="4">
    <source>
        <dbReference type="Proteomes" id="UP000807342"/>
    </source>
</evidence>
<dbReference type="EMBL" id="MU151176">
    <property type="protein sequence ID" value="KAF9448011.1"/>
    <property type="molecule type" value="Genomic_DNA"/>
</dbReference>
<feature type="domain" description="F-box" evidence="2">
    <location>
        <begin position="85"/>
        <end position="138"/>
    </location>
</feature>
<dbReference type="PROSITE" id="PS50181">
    <property type="entry name" value="FBOX"/>
    <property type="match status" value="1"/>
</dbReference>
<keyword evidence="4" id="KW-1185">Reference proteome</keyword>
<evidence type="ECO:0000259" key="2">
    <source>
        <dbReference type="PROSITE" id="PS50181"/>
    </source>
</evidence>
<dbReference type="AlphaFoldDB" id="A0A9P6C132"/>
<dbReference type="Proteomes" id="UP000807342">
    <property type="component" value="Unassembled WGS sequence"/>
</dbReference>
<feature type="region of interest" description="Disordered" evidence="1">
    <location>
        <begin position="1"/>
        <end position="84"/>
    </location>
</feature>
<gene>
    <name evidence="3" type="ORF">P691DRAFT_801422</name>
</gene>
<name>A0A9P6C132_9AGAR</name>
<sequence>MTSRRPEGIQNEQEPTFSPVDPLNEQEGTTLTEHEAPTVPRGKPKRRKVSTDSGTELLKAENPVPPEFLGGRPDRGRVKGRRGHLKQMTEMPLDTLHDIFRNLEPIDLLHLSWASRSLHGIVMEKAARYIWDGAFERLCTSENPLPRCPEDLNLAQYTRFIFGKKCMLCGTNNGYWVSWGLRFRVCWNCVGSSDRFISRDHWSSRLDHCLIYIRARNTKFCLKSDYQEMEDGEKLPPAERVVFFEQKAKLKQTKVEGAWAFEEWMRNHLYERLRLERKAAILKRLADIGWNETEIEKITGGDITGNLSSSTRAKKLTNSEWRELQPRIVMHLQGLKDVYLARKREVKLNDRWRVFSEQFELWEKDQTLEPSWRPCIADLAILEPFKSIIFTPSLEDGDFPLDRIDRVAQEWTRSRDDFVLSLLPQDIQAALRGRNGENKTLLQPLAFLQFFQGSSGPNTIVQICSNRSSFWDFPSCPNEDRGIYDILDYLKCPSRPWVWDSHYIKFSVQASELSKEVIRLFGLDRDTATLSQMQRCNKSFECLRCMGFLVYGRDWHGMVRHEIWGHLDDQPDTPLPTRWFEIAPEADYQSDLH</sequence>
<proteinExistence type="predicted"/>
<protein>
    <recommendedName>
        <fullName evidence="2">F-box domain-containing protein</fullName>
    </recommendedName>
</protein>
<dbReference type="OrthoDB" id="2322499at2759"/>
<reference evidence="3" key="1">
    <citation type="submission" date="2020-11" db="EMBL/GenBank/DDBJ databases">
        <authorList>
            <consortium name="DOE Joint Genome Institute"/>
            <person name="Ahrendt S."/>
            <person name="Riley R."/>
            <person name="Andreopoulos W."/>
            <person name="Labutti K."/>
            <person name="Pangilinan J."/>
            <person name="Ruiz-Duenas F.J."/>
            <person name="Barrasa J.M."/>
            <person name="Sanchez-Garcia M."/>
            <person name="Camarero S."/>
            <person name="Miyauchi S."/>
            <person name="Serrano A."/>
            <person name="Linde D."/>
            <person name="Babiker R."/>
            <person name="Drula E."/>
            <person name="Ayuso-Fernandez I."/>
            <person name="Pacheco R."/>
            <person name="Padilla G."/>
            <person name="Ferreira P."/>
            <person name="Barriuso J."/>
            <person name="Kellner H."/>
            <person name="Castanera R."/>
            <person name="Alfaro M."/>
            <person name="Ramirez L."/>
            <person name="Pisabarro A.G."/>
            <person name="Kuo A."/>
            <person name="Tritt A."/>
            <person name="Lipzen A."/>
            <person name="He G."/>
            <person name="Yan M."/>
            <person name="Ng V."/>
            <person name="Cullen D."/>
            <person name="Martin F."/>
            <person name="Rosso M.-N."/>
            <person name="Henrissat B."/>
            <person name="Hibbett D."/>
            <person name="Martinez A.T."/>
            <person name="Grigoriev I.V."/>
        </authorList>
    </citation>
    <scope>NUCLEOTIDE SEQUENCE</scope>
    <source>
        <strain evidence="3">MF-IS2</strain>
    </source>
</reference>
<accession>A0A9P6C132</accession>
<dbReference type="InterPro" id="IPR001810">
    <property type="entry name" value="F-box_dom"/>
</dbReference>
<comment type="caution">
    <text evidence="3">The sequence shown here is derived from an EMBL/GenBank/DDBJ whole genome shotgun (WGS) entry which is preliminary data.</text>
</comment>
<evidence type="ECO:0000256" key="1">
    <source>
        <dbReference type="SAM" id="MobiDB-lite"/>
    </source>
</evidence>
<evidence type="ECO:0000313" key="3">
    <source>
        <dbReference type="EMBL" id="KAF9448011.1"/>
    </source>
</evidence>